<evidence type="ECO:0000256" key="3">
    <source>
        <dbReference type="ARBA" id="ARBA00015520"/>
    </source>
</evidence>
<gene>
    <name evidence="6" type="ORF">LSAA_2778</name>
</gene>
<keyword evidence="7" id="KW-1185">Reference proteome</keyword>
<dbReference type="AlphaFoldDB" id="A0A7R8CF27"/>
<comment type="similarity">
    <text evidence="2">Belongs to the RRP17 family.</text>
</comment>
<reference evidence="6" key="1">
    <citation type="submission" date="2021-02" db="EMBL/GenBank/DDBJ databases">
        <authorList>
            <person name="Bekaert M."/>
        </authorList>
    </citation>
    <scope>NUCLEOTIDE SEQUENCE</scope>
    <source>
        <strain evidence="6">IoA-00</strain>
    </source>
</reference>
<organism evidence="6 7">
    <name type="scientific">Lepeophtheirus salmonis</name>
    <name type="common">Salmon louse</name>
    <name type="synonym">Caligus salmonis</name>
    <dbReference type="NCBI Taxonomy" id="72036"/>
    <lineage>
        <taxon>Eukaryota</taxon>
        <taxon>Metazoa</taxon>
        <taxon>Ecdysozoa</taxon>
        <taxon>Arthropoda</taxon>
        <taxon>Crustacea</taxon>
        <taxon>Multicrustacea</taxon>
        <taxon>Hexanauplia</taxon>
        <taxon>Copepoda</taxon>
        <taxon>Siphonostomatoida</taxon>
        <taxon>Caligidae</taxon>
        <taxon>Lepeophtheirus</taxon>
    </lineage>
</organism>
<dbReference type="PANTHER" id="PTHR14577:SF0">
    <property type="entry name" value="NUCLEOLAR PROTEIN 12"/>
    <property type="match status" value="1"/>
</dbReference>
<protein>
    <recommendedName>
        <fullName evidence="3">Nucleolar protein 12</fullName>
    </recommendedName>
</protein>
<sequence length="131" mass="15255">MGNTRRPKNRKTKTSVEFNEEERVSFLTGFRKRKNERRKQAKVQMDKEFKEQLAEARSSYILPEVESLLPESTIKTDTHTVSITPMDSLLTPDVSMDPQTFIKPSEKKTINKLTLKAVAKSRAFKMKKHKR</sequence>
<evidence type="ECO:0000256" key="5">
    <source>
        <dbReference type="ARBA" id="ARBA00023242"/>
    </source>
</evidence>
<dbReference type="Pfam" id="PF09805">
    <property type="entry name" value="Nop25"/>
    <property type="match status" value="1"/>
</dbReference>
<dbReference type="Proteomes" id="UP000675881">
    <property type="component" value="Chromosome 11"/>
</dbReference>
<dbReference type="InterPro" id="IPR019186">
    <property type="entry name" value="Nucleolar_protein_12"/>
</dbReference>
<evidence type="ECO:0000313" key="6">
    <source>
        <dbReference type="EMBL" id="CAF2802089.1"/>
    </source>
</evidence>
<evidence type="ECO:0000256" key="2">
    <source>
        <dbReference type="ARBA" id="ARBA00007175"/>
    </source>
</evidence>
<keyword evidence="5" id="KW-0539">Nucleus</keyword>
<evidence type="ECO:0000313" key="7">
    <source>
        <dbReference type="Proteomes" id="UP000675881"/>
    </source>
</evidence>
<dbReference type="GO" id="GO:0005730">
    <property type="term" value="C:nucleolus"/>
    <property type="evidence" value="ECO:0007669"/>
    <property type="project" value="UniProtKB-SubCell"/>
</dbReference>
<dbReference type="EMBL" id="HG994590">
    <property type="protein sequence ID" value="CAF2802089.1"/>
    <property type="molecule type" value="Genomic_DNA"/>
</dbReference>
<accession>A0A7R8CF27</accession>
<dbReference type="GO" id="GO:0019843">
    <property type="term" value="F:rRNA binding"/>
    <property type="evidence" value="ECO:0007669"/>
    <property type="project" value="TreeGrafter"/>
</dbReference>
<proteinExistence type="inferred from homology"/>
<dbReference type="OrthoDB" id="6351377at2759"/>
<dbReference type="PANTHER" id="PTHR14577">
    <property type="entry name" value="NUCLEOLAR PROTEIN 12"/>
    <property type="match status" value="1"/>
</dbReference>
<keyword evidence="4" id="KW-0175">Coiled coil</keyword>
<comment type="subcellular location">
    <subcellularLocation>
        <location evidence="1">Nucleus</location>
        <location evidence="1">Nucleolus</location>
    </subcellularLocation>
</comment>
<evidence type="ECO:0000256" key="4">
    <source>
        <dbReference type="ARBA" id="ARBA00023054"/>
    </source>
</evidence>
<name>A0A7R8CF27_LEPSM</name>
<evidence type="ECO:0000256" key="1">
    <source>
        <dbReference type="ARBA" id="ARBA00004604"/>
    </source>
</evidence>